<accession>A0A0A1MLD7</accession>
<dbReference type="Gene3D" id="3.40.50.720">
    <property type="entry name" value="NAD(P)-binding Rossmann-like Domain"/>
    <property type="match status" value="1"/>
</dbReference>
<dbReference type="OrthoDB" id="9815825at2"/>
<dbReference type="RefSeq" id="WP_042529007.1">
    <property type="nucleotide sequence ID" value="NZ_CDGG01000001.1"/>
</dbReference>
<dbReference type="GO" id="GO:0000166">
    <property type="term" value="F:nucleotide binding"/>
    <property type="evidence" value="ECO:0007669"/>
    <property type="project" value="InterPro"/>
</dbReference>
<gene>
    <name evidence="3" type="primary">afr_1</name>
    <name evidence="3" type="ORF">BN997_00305</name>
</gene>
<evidence type="ECO:0000313" key="3">
    <source>
        <dbReference type="EMBL" id="CEI80502.1"/>
    </source>
</evidence>
<evidence type="ECO:0000313" key="4">
    <source>
        <dbReference type="Proteomes" id="UP000040453"/>
    </source>
</evidence>
<dbReference type="Pfam" id="PF22725">
    <property type="entry name" value="GFO_IDH_MocA_C3"/>
    <property type="match status" value="1"/>
</dbReference>
<dbReference type="SUPFAM" id="SSF55347">
    <property type="entry name" value="Glyceraldehyde-3-phosphate dehydrogenase-like, C-terminal domain"/>
    <property type="match status" value="1"/>
</dbReference>
<dbReference type="InterPro" id="IPR000683">
    <property type="entry name" value="Gfo/Idh/MocA-like_OxRdtase_N"/>
</dbReference>
<dbReference type="InterPro" id="IPR051450">
    <property type="entry name" value="Gfo/Idh/MocA_Oxidoreductases"/>
</dbReference>
<dbReference type="STRING" id="545501.BN997_00305"/>
<evidence type="ECO:0000259" key="2">
    <source>
        <dbReference type="Pfam" id="PF22725"/>
    </source>
</evidence>
<organism evidence="3 4">
    <name type="scientific">Oceanobacillus oncorhynchi</name>
    <dbReference type="NCBI Taxonomy" id="545501"/>
    <lineage>
        <taxon>Bacteria</taxon>
        <taxon>Bacillati</taxon>
        <taxon>Bacillota</taxon>
        <taxon>Bacilli</taxon>
        <taxon>Bacillales</taxon>
        <taxon>Bacillaceae</taxon>
        <taxon>Oceanobacillus</taxon>
    </lineage>
</organism>
<reference evidence="3 4" key="1">
    <citation type="submission" date="2014-11" db="EMBL/GenBank/DDBJ databases">
        <authorList>
            <person name="Urmite Genomes Urmite Genomes"/>
        </authorList>
    </citation>
    <scope>NUCLEOTIDE SEQUENCE [LARGE SCALE GENOMIC DNA]</scope>
    <source>
        <strain evidence="3 4">Oc5</strain>
    </source>
</reference>
<sequence>MNILVLGAGTMGNAHAAAYTEMKDVTLCGIVDVNFEKAAQLADKCGTKAFSSYEEAKQQIVDIDVISVCLPTPLHKETVLQAARDKFHVICEKPLARHLADAREMIDFCEQQGVRLFVGHVVRFFPEYVQAKEVVDSQKIGQPVIARTTRGGAFPNASNDWYANFIKSGGLILDTVIHDFDFLRWCFGEVERVYAKTSRGRAAGKLEYSLITLRFENGVIAHVEGTWAHQNFHTKLEIAGKEGIIQHDSTSASPVVVEKSASVDEVVGVAVPSSPTQHSPYYLEIEHFISCIKEGKEARVTAEDAYKALEISLAALQSIESGEPVYLKQYSSLEGVK</sequence>
<dbReference type="InterPro" id="IPR055170">
    <property type="entry name" value="GFO_IDH_MocA-like_dom"/>
</dbReference>
<evidence type="ECO:0000259" key="1">
    <source>
        <dbReference type="Pfam" id="PF01408"/>
    </source>
</evidence>
<dbReference type="SUPFAM" id="SSF51735">
    <property type="entry name" value="NAD(P)-binding Rossmann-fold domains"/>
    <property type="match status" value="1"/>
</dbReference>
<dbReference type="Proteomes" id="UP000040453">
    <property type="component" value="Unassembled WGS sequence"/>
</dbReference>
<proteinExistence type="predicted"/>
<feature type="domain" description="GFO/IDH/MocA-like oxidoreductase" evidence="2">
    <location>
        <begin position="128"/>
        <end position="245"/>
    </location>
</feature>
<feature type="domain" description="Gfo/Idh/MocA-like oxidoreductase N-terminal" evidence="1">
    <location>
        <begin position="1"/>
        <end position="120"/>
    </location>
</feature>
<dbReference type="PANTHER" id="PTHR43377">
    <property type="entry name" value="BILIVERDIN REDUCTASE A"/>
    <property type="match status" value="1"/>
</dbReference>
<dbReference type="PANTHER" id="PTHR43377:SF1">
    <property type="entry name" value="BILIVERDIN REDUCTASE A"/>
    <property type="match status" value="1"/>
</dbReference>
<dbReference type="AlphaFoldDB" id="A0A0A1MLD7"/>
<protein>
    <submittedName>
        <fullName evidence="3">1,5-anhydro-D-fructose reductase</fullName>
    </submittedName>
</protein>
<dbReference type="Gene3D" id="3.30.360.10">
    <property type="entry name" value="Dihydrodipicolinate Reductase, domain 2"/>
    <property type="match status" value="1"/>
</dbReference>
<dbReference type="EMBL" id="CDGG01000001">
    <property type="protein sequence ID" value="CEI80502.1"/>
    <property type="molecule type" value="Genomic_DNA"/>
</dbReference>
<dbReference type="Pfam" id="PF01408">
    <property type="entry name" value="GFO_IDH_MocA"/>
    <property type="match status" value="1"/>
</dbReference>
<dbReference type="InterPro" id="IPR036291">
    <property type="entry name" value="NAD(P)-bd_dom_sf"/>
</dbReference>
<keyword evidence="4" id="KW-1185">Reference proteome</keyword>
<name>A0A0A1MLD7_9BACI</name>